<proteinExistence type="predicted"/>
<accession>A0AAW1FCB7</accession>
<name>A0AAW1FCB7_ZOAVI</name>
<keyword evidence="2" id="KW-1185">Reference proteome</keyword>
<reference evidence="1 2" key="1">
    <citation type="journal article" date="2024" name="Genome Biol. Evol.">
        <title>Chromosome-level genome assembly of the viviparous eelpout Zoarces viviparus.</title>
        <authorList>
            <person name="Fuhrmann N."/>
            <person name="Brasseur M.V."/>
            <person name="Bakowski C.E."/>
            <person name="Podsiadlowski L."/>
            <person name="Prost S."/>
            <person name="Krehenwinkel H."/>
            <person name="Mayer C."/>
        </authorList>
    </citation>
    <scope>NUCLEOTIDE SEQUENCE [LARGE SCALE GENOMIC DNA]</scope>
    <source>
        <strain evidence="1">NO-MEL_2022_Ind0_liver</strain>
    </source>
</reference>
<evidence type="ECO:0000313" key="1">
    <source>
        <dbReference type="EMBL" id="KAK9532483.1"/>
    </source>
</evidence>
<protein>
    <submittedName>
        <fullName evidence="1">Uncharacterized protein</fullName>
    </submittedName>
</protein>
<dbReference type="EMBL" id="JBCEZU010000078">
    <property type="protein sequence ID" value="KAK9532483.1"/>
    <property type="molecule type" value="Genomic_DNA"/>
</dbReference>
<dbReference type="AlphaFoldDB" id="A0AAW1FCB7"/>
<dbReference type="Proteomes" id="UP001488805">
    <property type="component" value="Unassembled WGS sequence"/>
</dbReference>
<comment type="caution">
    <text evidence="1">The sequence shown here is derived from an EMBL/GenBank/DDBJ whole genome shotgun (WGS) entry which is preliminary data.</text>
</comment>
<evidence type="ECO:0000313" key="2">
    <source>
        <dbReference type="Proteomes" id="UP001488805"/>
    </source>
</evidence>
<sequence length="77" mass="8460">MSRSLLAHCGTKGRRASLCIDAEDEYTEHGASEGLELLAGAECPDSFTSPSITLCILAVLSAHRMRSFFFRPSLLWK</sequence>
<gene>
    <name evidence="1" type="ORF">VZT92_009864</name>
</gene>
<organism evidence="1 2">
    <name type="scientific">Zoarces viviparus</name>
    <name type="common">Viviparous eelpout</name>
    <name type="synonym">Blennius viviparus</name>
    <dbReference type="NCBI Taxonomy" id="48416"/>
    <lineage>
        <taxon>Eukaryota</taxon>
        <taxon>Metazoa</taxon>
        <taxon>Chordata</taxon>
        <taxon>Craniata</taxon>
        <taxon>Vertebrata</taxon>
        <taxon>Euteleostomi</taxon>
        <taxon>Actinopterygii</taxon>
        <taxon>Neopterygii</taxon>
        <taxon>Teleostei</taxon>
        <taxon>Neoteleostei</taxon>
        <taxon>Acanthomorphata</taxon>
        <taxon>Eupercaria</taxon>
        <taxon>Perciformes</taxon>
        <taxon>Cottioidei</taxon>
        <taxon>Zoarcales</taxon>
        <taxon>Zoarcidae</taxon>
        <taxon>Zoarcinae</taxon>
        <taxon>Zoarces</taxon>
    </lineage>
</organism>